<gene>
    <name evidence="1" type="ORF">PGIGA_G00260500</name>
</gene>
<accession>A0ACC5WSW7</accession>
<organism evidence="1 2">
    <name type="scientific">Pangasianodon gigas</name>
    <name type="common">Mekong giant catfish</name>
    <name type="synonym">Pangasius gigas</name>
    <dbReference type="NCBI Taxonomy" id="30993"/>
    <lineage>
        <taxon>Eukaryota</taxon>
        <taxon>Metazoa</taxon>
        <taxon>Chordata</taxon>
        <taxon>Craniata</taxon>
        <taxon>Vertebrata</taxon>
        <taxon>Euteleostomi</taxon>
        <taxon>Actinopterygii</taxon>
        <taxon>Neopterygii</taxon>
        <taxon>Teleostei</taxon>
        <taxon>Ostariophysi</taxon>
        <taxon>Siluriformes</taxon>
        <taxon>Pangasiidae</taxon>
        <taxon>Pangasianodon</taxon>
    </lineage>
</organism>
<dbReference type="Proteomes" id="UP000829447">
    <property type="component" value="Linkage Group LG9"/>
</dbReference>
<comment type="caution">
    <text evidence="1">The sequence shown here is derived from an EMBL/GenBank/DDBJ whole genome shotgun (WGS) entry which is preliminary data.</text>
</comment>
<reference evidence="1 2" key="1">
    <citation type="journal article" date="2022" name="bioRxiv">
        <title>An ancient truncated duplication of the anti-Mullerian hormone receptor type 2 gene is a potential conserved master sex determinant in the Pangasiidae catfish family.</title>
        <authorList>
            <person name="Wen M."/>
            <person name="Pan Q."/>
            <person name="Jouanno E."/>
            <person name="Montfort J."/>
            <person name="Zahm M."/>
            <person name="Cabau C."/>
            <person name="Klopp C."/>
            <person name="Iampietro C."/>
            <person name="Roques C."/>
            <person name="Bouchez O."/>
            <person name="Castinel A."/>
            <person name="Donnadieu C."/>
            <person name="Parrinello H."/>
            <person name="Poncet C."/>
            <person name="Belmonte E."/>
            <person name="Gautier V."/>
            <person name="Avarre J.-C."/>
            <person name="Dugue R."/>
            <person name="Gustiano R."/>
            <person name="Ha T.T.T."/>
            <person name="Campet M."/>
            <person name="Sriphairoj K."/>
            <person name="Ribolli J."/>
            <person name="de Almeida F.L."/>
            <person name="Desvignes T."/>
            <person name="Postlethwait J.H."/>
            <person name="Bucao C.F."/>
            <person name="Robinson-Rechavi M."/>
            <person name="Bobe J."/>
            <person name="Herpin A."/>
            <person name="Guiguen Y."/>
        </authorList>
    </citation>
    <scope>NUCLEOTIDE SEQUENCE [LARGE SCALE GENOMIC DNA]</scope>
    <source>
        <strain evidence="1">YG-Dec2019</strain>
    </source>
</reference>
<protein>
    <submittedName>
        <fullName evidence="1">Uncharacterized protein</fullName>
    </submittedName>
</protein>
<keyword evidence="2" id="KW-1185">Reference proteome</keyword>
<sequence>MNPELQNPKPHQRAEVRGLMLLTASRAHPPPILHRHWFRCLVWTRVQVECSYYIQTKEKV</sequence>
<proteinExistence type="predicted"/>
<evidence type="ECO:0000313" key="2">
    <source>
        <dbReference type="Proteomes" id="UP000829447"/>
    </source>
</evidence>
<name>A0ACC5WSW7_PANGG</name>
<evidence type="ECO:0000313" key="1">
    <source>
        <dbReference type="EMBL" id="MCI4382154.1"/>
    </source>
</evidence>
<dbReference type="EMBL" id="CM040462">
    <property type="protein sequence ID" value="MCI4382154.1"/>
    <property type="molecule type" value="Genomic_DNA"/>
</dbReference>